<organism evidence="1">
    <name type="scientific">Escherichia albertii</name>
    <dbReference type="NCBI Taxonomy" id="208962"/>
    <lineage>
        <taxon>Bacteria</taxon>
        <taxon>Pseudomonadati</taxon>
        <taxon>Pseudomonadota</taxon>
        <taxon>Gammaproteobacteria</taxon>
        <taxon>Enterobacterales</taxon>
        <taxon>Enterobacteriaceae</taxon>
        <taxon>Escherichia</taxon>
    </lineage>
</organism>
<reference evidence="1" key="1">
    <citation type="submission" date="2019-07" db="EMBL/GenBank/DDBJ databases">
        <title>Overview of O-antigen diversity of Escherichia albertii, an emerging enteropathogen; genetic structure, serology, and development of O-genotyping method.</title>
        <authorList>
            <person name="Ooka T."/>
            <person name="Seto K."/>
            <person name="Ogura Y."/>
            <person name="Iguchi A."/>
            <person name="Imura N."/>
            <person name="Honda M."/>
            <person name="Etoh Y."/>
            <person name="Ikeda T."/>
            <person name="Sugitani W."/>
            <person name="Konno T."/>
            <person name="Kawano K."/>
            <person name="Kudo Y."/>
            <person name="Murakami K."/>
            <person name="Hayashi T."/>
            <person name="Nishi J."/>
        </authorList>
    </citation>
    <scope>NUCLEOTIDE SEQUENCE</scope>
    <source>
        <strain evidence="1">2013C-4143</strain>
    </source>
</reference>
<proteinExistence type="predicted"/>
<dbReference type="EMBL" id="LC494348">
    <property type="protein sequence ID" value="BBM63000.1"/>
    <property type="molecule type" value="Genomic_DNA"/>
</dbReference>
<name>A0A5A4U8P5_ESCAL</name>
<accession>A0A5A4U8P5</accession>
<dbReference type="AlphaFoldDB" id="A0A5A4U8P5"/>
<evidence type="ECO:0000313" key="1">
    <source>
        <dbReference type="EMBL" id="BBM63000.1"/>
    </source>
</evidence>
<sequence length="50" mass="5926">MVDNIGVMKSVEMLIGYRAIKSKYLSIPQNFRPDNIHLDNTNRVWKLHRI</sequence>
<protein>
    <submittedName>
        <fullName evidence="1">Uncharacterized protein</fullName>
    </submittedName>
</protein>